<evidence type="ECO:0000313" key="3">
    <source>
        <dbReference type="EMBL" id="QBZ81084.1"/>
    </source>
</evidence>
<evidence type="ECO:0000259" key="2">
    <source>
        <dbReference type="Pfam" id="PF19178"/>
    </source>
</evidence>
<accession>A0A4D6EHB3</accession>
<reference evidence="3" key="1">
    <citation type="journal article" date="2019" name="Front. Microbiol.">
        <title>Pandoravirus Celtis Illustrates the Microevolution Processes at Work in the Giant Pandoraviridae Genomes.</title>
        <authorList>
            <person name="Legendre M."/>
            <person name="Alempic J.M."/>
            <person name="Philippe N."/>
            <person name="Lartigue A."/>
            <person name="Jeudy S."/>
            <person name="Poirot O."/>
            <person name="Ta N.T."/>
            <person name="Nin S."/>
            <person name="Coute Y."/>
            <person name="Abergel C."/>
            <person name="Claverie J.M."/>
        </authorList>
    </citation>
    <scope>NUCLEOTIDE SEQUENCE</scope>
</reference>
<sequence>MTAPSDSMKKAHAKKTHISHWHIDNPYPWQPQPRPSAPNNSNTDDGQDMSLSISPTTQPPACERGRLPSDSVLREMHGPLDQEDIDRLVQVSIALVVPHNWSPCDGAGAVGTGQSYVHLCATTKYIVDTITSEFASQIHLGRERRVALAVRRERHGWMLYWVAIPGADLPGTLITPAGTFGLPPDPSITAAVDATYPDMDSLSRSVVAGLCGAMSSHAQRWLPPHVLDYTLPQSLKVTTGNISESVRTLAKAIERPVGGARRLVLSPRPYKFCCGAILLSYTTEPADDNNNNDDDDDDDGTPDSMEESTIDGTSITDTKALTLPPPSSQQQQVATQSPGALLGLYPDMTMREAIRVLSIADALADVPHQWTAQPVGDVANTVHDLYAPLSPLKERADSIHRYVGGQQRVLLCALSVNGAYTHVRMAVERSVSMPRTQTADDLLDLYPDVTAREAIALGRVIRALTGTPTEWIASGPGHIFEGQGPFAPTESVAQRIADVVRPLVLSRSLAAASALHHAVLTIDRDGDTGDLVYRFAVVPTPRRIQT</sequence>
<feature type="region of interest" description="Disordered" evidence="1">
    <location>
        <begin position="1"/>
        <end position="67"/>
    </location>
</feature>
<evidence type="ECO:0000256" key="1">
    <source>
        <dbReference type="SAM" id="MobiDB-lite"/>
    </source>
</evidence>
<protein>
    <recommendedName>
        <fullName evidence="2">DUF5860 domain-containing protein</fullName>
    </recommendedName>
</protein>
<dbReference type="Proteomes" id="UP001237152">
    <property type="component" value="Segment"/>
</dbReference>
<feature type="compositionally biased region" description="Polar residues" evidence="1">
    <location>
        <begin position="310"/>
        <end position="319"/>
    </location>
</feature>
<evidence type="ECO:0000313" key="4">
    <source>
        <dbReference type="Proteomes" id="UP001237152"/>
    </source>
</evidence>
<feature type="compositionally biased region" description="Polar residues" evidence="1">
    <location>
        <begin position="37"/>
        <end position="56"/>
    </location>
</feature>
<dbReference type="Pfam" id="PF19178">
    <property type="entry name" value="DUF5860"/>
    <property type="match status" value="1"/>
</dbReference>
<name>A0A4D6EHB3_9VIRU</name>
<proteinExistence type="predicted"/>
<feature type="region of interest" description="Disordered" evidence="1">
    <location>
        <begin position="283"/>
        <end position="335"/>
    </location>
</feature>
<organism evidence="3 4">
    <name type="scientific">Pandoravirus celtis</name>
    <dbReference type="NCBI Taxonomy" id="2568002"/>
    <lineage>
        <taxon>Viruses</taxon>
        <taxon>Pandoravirus</taxon>
    </lineage>
</organism>
<feature type="compositionally biased region" description="Acidic residues" evidence="1">
    <location>
        <begin position="285"/>
        <end position="309"/>
    </location>
</feature>
<gene>
    <name evidence="3" type="ORF">pclt_cds_490</name>
</gene>
<feature type="domain" description="DUF5860" evidence="2">
    <location>
        <begin position="336"/>
        <end position="499"/>
    </location>
</feature>
<dbReference type="EMBL" id="MK174290">
    <property type="protein sequence ID" value="QBZ81084.1"/>
    <property type="molecule type" value="Genomic_DNA"/>
</dbReference>
<feature type="compositionally biased region" description="Basic residues" evidence="1">
    <location>
        <begin position="10"/>
        <end position="20"/>
    </location>
</feature>
<dbReference type="InterPro" id="IPR043848">
    <property type="entry name" value="DUF5860"/>
</dbReference>